<dbReference type="EMBL" id="QPJT01000003">
    <property type="protein sequence ID" value="RCX19285.1"/>
    <property type="molecule type" value="Genomic_DNA"/>
</dbReference>
<sequence length="124" mass="13615">MLKSTVGSSSMERKIISVSGKRQITIPQKYFEALGFSNEAECILQNNAIVIRPIRENTGNEFSEQILTDLIAQGFSGQELLVKFKEMSKKVAPAMNKLIDDADSLAKGEKKGATMADIFGAEEK</sequence>
<dbReference type="PROSITE" id="PS51740">
    <property type="entry name" value="SPOVT_ABRB"/>
    <property type="match status" value="1"/>
</dbReference>
<evidence type="ECO:0000259" key="2">
    <source>
        <dbReference type="PROSITE" id="PS51740"/>
    </source>
</evidence>
<feature type="domain" description="SpoVT-AbrB" evidence="2">
    <location>
        <begin position="13"/>
        <end position="56"/>
    </location>
</feature>
<dbReference type="InterPro" id="IPR037914">
    <property type="entry name" value="SpoVT-AbrB_sf"/>
</dbReference>
<dbReference type="Proteomes" id="UP000253034">
    <property type="component" value="Unassembled WGS sequence"/>
</dbReference>
<name>A0A369BDI1_9FIRM</name>
<dbReference type="RefSeq" id="WP_242987368.1">
    <property type="nucleotide sequence ID" value="NZ_QPJT01000003.1"/>
</dbReference>
<keyword evidence="4" id="KW-1185">Reference proteome</keyword>
<dbReference type="SUPFAM" id="SSF89447">
    <property type="entry name" value="AbrB/MazE/MraZ-like"/>
    <property type="match status" value="1"/>
</dbReference>
<organism evidence="3 4">
    <name type="scientific">Anaerobacterium chartisolvens</name>
    <dbReference type="NCBI Taxonomy" id="1297424"/>
    <lineage>
        <taxon>Bacteria</taxon>
        <taxon>Bacillati</taxon>
        <taxon>Bacillota</taxon>
        <taxon>Clostridia</taxon>
        <taxon>Eubacteriales</taxon>
        <taxon>Oscillospiraceae</taxon>
        <taxon>Anaerobacterium</taxon>
    </lineage>
</organism>
<protein>
    <recommendedName>
        <fullName evidence="2">SpoVT-AbrB domain-containing protein</fullName>
    </recommendedName>
</protein>
<comment type="caution">
    <text evidence="3">The sequence shown here is derived from an EMBL/GenBank/DDBJ whole genome shotgun (WGS) entry which is preliminary data.</text>
</comment>
<reference evidence="3 4" key="1">
    <citation type="submission" date="2018-07" db="EMBL/GenBank/DDBJ databases">
        <title>Genomic Encyclopedia of Type Strains, Phase IV (KMG-IV): sequencing the most valuable type-strain genomes for metagenomic binning, comparative biology and taxonomic classification.</title>
        <authorList>
            <person name="Goeker M."/>
        </authorList>
    </citation>
    <scope>NUCLEOTIDE SEQUENCE [LARGE SCALE GENOMIC DNA]</scope>
    <source>
        <strain evidence="3 4">DSM 27016</strain>
    </source>
</reference>
<evidence type="ECO:0000256" key="1">
    <source>
        <dbReference type="PROSITE-ProRule" id="PRU01076"/>
    </source>
</evidence>
<dbReference type="GO" id="GO:0003677">
    <property type="term" value="F:DNA binding"/>
    <property type="evidence" value="ECO:0007669"/>
    <property type="project" value="UniProtKB-UniRule"/>
</dbReference>
<dbReference type="InterPro" id="IPR007159">
    <property type="entry name" value="SpoVT-AbrB_dom"/>
</dbReference>
<evidence type="ECO:0000313" key="3">
    <source>
        <dbReference type="EMBL" id="RCX19285.1"/>
    </source>
</evidence>
<gene>
    <name evidence="3" type="ORF">DFR58_10329</name>
</gene>
<keyword evidence="1" id="KW-0238">DNA-binding</keyword>
<accession>A0A369BDI1</accession>
<dbReference type="AlphaFoldDB" id="A0A369BDI1"/>
<evidence type="ECO:0000313" key="4">
    <source>
        <dbReference type="Proteomes" id="UP000253034"/>
    </source>
</evidence>
<proteinExistence type="predicted"/>